<reference evidence="2 3" key="1">
    <citation type="journal article" date="2010" name="BMC Genomics">
        <title>Unprecedented loss of ammonia assimilation capability in a urease-encoding bacterial mutualist.</title>
        <authorList>
            <person name="Williams L.E."/>
            <person name="Wernegreen J.J."/>
        </authorList>
    </citation>
    <scope>NUCLEOTIDE SEQUENCE [LARGE SCALE GENOMIC DNA]</scope>
    <source>
        <strain evidence="2 3">BVAF</strain>
    </source>
</reference>
<dbReference type="PANTHER" id="PTHR38040">
    <property type="entry name" value="UBIQUINONE BIOSYNTHESIS ACCESSORY FACTOR UBIK"/>
    <property type="match status" value="1"/>
</dbReference>
<dbReference type="EMBL" id="CP002189">
    <property type="protein sequence ID" value="ADV33475.1"/>
    <property type="molecule type" value="Genomic_DNA"/>
</dbReference>
<dbReference type="Proteomes" id="UP000007464">
    <property type="component" value="Chromosome"/>
</dbReference>
<dbReference type="InterPro" id="IPR007475">
    <property type="entry name" value="UbiK"/>
</dbReference>
<dbReference type="RefSeq" id="WP_013516400.1">
    <property type="nucleotide sequence ID" value="NC_014909.2"/>
</dbReference>
<proteinExistence type="predicted"/>
<evidence type="ECO:0008006" key="4">
    <source>
        <dbReference type="Google" id="ProtNLM"/>
    </source>
</evidence>
<dbReference type="HOGENOM" id="CLU_154412_0_2_6"/>
<feature type="coiled-coil region" evidence="1">
    <location>
        <begin position="52"/>
        <end position="86"/>
    </location>
</feature>
<dbReference type="GO" id="GO:0005829">
    <property type="term" value="C:cytosol"/>
    <property type="evidence" value="ECO:0007669"/>
    <property type="project" value="TreeGrafter"/>
</dbReference>
<keyword evidence="3" id="KW-1185">Reference proteome</keyword>
<accession>E8Q6N4</accession>
<dbReference type="KEGG" id="bva:BVAF_064"/>
<sequence>MLDLKTIAKFTRYINEYVHKIISGLTCDLDSKIQQILQNQLDYMDFVNREEFDIQSQVLLEIQQKINELEKKVQILESIYQHKLKKNKSNNNT</sequence>
<name>E8Q6N4_BLOVB</name>
<evidence type="ECO:0000313" key="3">
    <source>
        <dbReference type="Proteomes" id="UP000007464"/>
    </source>
</evidence>
<organism evidence="2 3">
    <name type="scientific">Blochmanniella vafra (strain BVAF)</name>
    <dbReference type="NCBI Taxonomy" id="859654"/>
    <lineage>
        <taxon>Bacteria</taxon>
        <taxon>Pseudomonadati</taxon>
        <taxon>Pseudomonadota</taxon>
        <taxon>Gammaproteobacteria</taxon>
        <taxon>Enterobacterales</taxon>
        <taxon>Enterobacteriaceae</taxon>
        <taxon>ant endosymbionts</taxon>
        <taxon>Candidatus Blochmanniella</taxon>
    </lineage>
</organism>
<protein>
    <recommendedName>
        <fullName evidence="4">Ubiquinone biosynthesis accessory factor UbiK</fullName>
    </recommendedName>
</protein>
<gene>
    <name evidence="2" type="primary">yqiC</name>
    <name evidence="2" type="ordered locus">BVAF_064</name>
</gene>
<evidence type="ECO:0000313" key="2">
    <source>
        <dbReference type="EMBL" id="ADV33475.1"/>
    </source>
</evidence>
<evidence type="ECO:0000256" key="1">
    <source>
        <dbReference type="SAM" id="Coils"/>
    </source>
</evidence>
<dbReference type="OrthoDB" id="5297354at2"/>
<dbReference type="STRING" id="859654.BVAF_064"/>
<keyword evidence="1" id="KW-0175">Coiled coil</keyword>
<dbReference type="AlphaFoldDB" id="E8Q6N4"/>
<dbReference type="PANTHER" id="PTHR38040:SF1">
    <property type="entry name" value="UBIQUINONE BIOSYNTHESIS ACCESSORY FACTOR UBIK"/>
    <property type="match status" value="1"/>
</dbReference>
<dbReference type="Pfam" id="PF04380">
    <property type="entry name" value="BMFP"/>
    <property type="match status" value="1"/>
</dbReference>